<keyword evidence="1" id="KW-0472">Membrane</keyword>
<proteinExistence type="predicted"/>
<feature type="transmembrane region" description="Helical" evidence="1">
    <location>
        <begin position="432"/>
        <end position="452"/>
    </location>
</feature>
<name>A0A858PZE9_9RICK</name>
<gene>
    <name evidence="2" type="ORF">ANPL_04580</name>
</gene>
<dbReference type="RefSeq" id="WP_169193546.1">
    <property type="nucleotide sequence ID" value="NZ_CP046391.1"/>
</dbReference>
<keyword evidence="1" id="KW-1133">Transmembrane helix</keyword>
<feature type="transmembrane region" description="Helical" evidence="1">
    <location>
        <begin position="371"/>
        <end position="392"/>
    </location>
</feature>
<keyword evidence="3" id="KW-1185">Reference proteome</keyword>
<organism evidence="2 3">
    <name type="scientific">Anaplasma platys</name>
    <dbReference type="NCBI Taxonomy" id="949"/>
    <lineage>
        <taxon>Bacteria</taxon>
        <taxon>Pseudomonadati</taxon>
        <taxon>Pseudomonadota</taxon>
        <taxon>Alphaproteobacteria</taxon>
        <taxon>Rickettsiales</taxon>
        <taxon>Anaplasmataceae</taxon>
        <taxon>Anaplasma</taxon>
    </lineage>
</organism>
<evidence type="ECO:0000256" key="1">
    <source>
        <dbReference type="SAM" id="Phobius"/>
    </source>
</evidence>
<dbReference type="Proteomes" id="UP000500930">
    <property type="component" value="Chromosome"/>
</dbReference>
<reference evidence="2 3" key="1">
    <citation type="journal article" date="2020" name="Pathogens">
        <title>First Whole Genome Sequence of Anaplasma platys, an Obligate Intracellular Rickettsial Pathogen of Dogs.</title>
        <authorList>
            <person name="Llanes A."/>
            <person name="Rajeev S."/>
        </authorList>
    </citation>
    <scope>NUCLEOTIDE SEQUENCE [LARGE SCALE GENOMIC DNA]</scope>
    <source>
        <strain evidence="2 3">S3</strain>
    </source>
</reference>
<dbReference type="KEGG" id="aplt:ANPL_04580"/>
<evidence type="ECO:0000313" key="2">
    <source>
        <dbReference type="EMBL" id="QJC27959.1"/>
    </source>
</evidence>
<accession>A0A858PZE9</accession>
<sequence>MPRHDVDICNEIVRRSIFFSEELGTICHGDVIPGVAPISEVLDANQDLMPVLSSTDQDFKQALLSRIFVLYNTRPEDVRHRTAALVNKTNFAIRLISAKADHEVITTCGLTTALPLCPAAVLPRDVLLVVYAKNLSVYSLAEQKRLLSQGHIKQQLVDLIASLSGTTSFTRPYGQDDEQHRNNILCVARYNTAEKPLLHQVLDSVFYMESSALLTGRERVLRYVTTILLFPTIVMPLACFVLFLGRQHRARYAAANLTRWQYAQHKQRLSALRSVSALLRDASSQTAVYRESIFQLLISRGYLDATLRPTPEGKKTSAKHNLMLATANHLLTTKQRVARCIFWTTLALTIAGSLAHSVLIALPLVNETRAFTAFVTASVSGLLSAGVFAFHIQNKTAKFSIMGVIVIAAIGLASISAIFYISEQLPIAQNKISALTALIMVCAMAVVGVSLIENLLLHRKDRATAEELGMSLTAYLDVKPHLDYELRKCDDDHMLASACLNALRAGGADIRPLLLDNPEIEQCIAQSETPLRAA</sequence>
<feature type="transmembrane region" description="Helical" evidence="1">
    <location>
        <begin position="340"/>
        <end position="365"/>
    </location>
</feature>
<keyword evidence="1" id="KW-0812">Transmembrane</keyword>
<protein>
    <submittedName>
        <fullName evidence="2">Uncharacterized protein</fullName>
    </submittedName>
</protein>
<evidence type="ECO:0000313" key="3">
    <source>
        <dbReference type="Proteomes" id="UP000500930"/>
    </source>
</evidence>
<dbReference type="EMBL" id="CP046391">
    <property type="protein sequence ID" value="QJC27959.1"/>
    <property type="molecule type" value="Genomic_DNA"/>
</dbReference>
<feature type="transmembrane region" description="Helical" evidence="1">
    <location>
        <begin position="399"/>
        <end position="420"/>
    </location>
</feature>
<feature type="transmembrane region" description="Helical" evidence="1">
    <location>
        <begin position="220"/>
        <end position="244"/>
    </location>
</feature>
<dbReference type="AlphaFoldDB" id="A0A858PZE9"/>